<keyword evidence="1 4" id="KW-0489">Methyltransferase</keyword>
<dbReference type="Proteomes" id="UP000218765">
    <property type="component" value="Chromosome"/>
</dbReference>
<dbReference type="CDD" id="cd02440">
    <property type="entry name" value="AdoMet_MTases"/>
    <property type="match status" value="1"/>
</dbReference>
<dbReference type="Gene3D" id="3.40.50.150">
    <property type="entry name" value="Vaccinia Virus protein VP39"/>
    <property type="match status" value="1"/>
</dbReference>
<evidence type="ECO:0000313" key="7">
    <source>
        <dbReference type="Proteomes" id="UP000218765"/>
    </source>
</evidence>
<evidence type="ECO:0000256" key="4">
    <source>
        <dbReference type="HAMAP-Rule" id="MF_02125"/>
    </source>
</evidence>
<evidence type="ECO:0000256" key="1">
    <source>
        <dbReference type="ARBA" id="ARBA00022603"/>
    </source>
</evidence>
<dbReference type="InterPro" id="IPR004556">
    <property type="entry name" value="HemK-like"/>
</dbReference>
<dbReference type="EC" id="2.1.1.298" evidence="4"/>
<dbReference type="RefSeq" id="WP_096366079.1">
    <property type="nucleotide sequence ID" value="NZ_AP018052.1"/>
</dbReference>
<dbReference type="InterPro" id="IPR017127">
    <property type="entry name" value="Ribosome_uL3_MTase"/>
</dbReference>
<dbReference type="GO" id="GO:0032259">
    <property type="term" value="P:methylation"/>
    <property type="evidence" value="ECO:0007669"/>
    <property type="project" value="UniProtKB-KW"/>
</dbReference>
<comment type="similarity">
    <text evidence="4">Belongs to the protein N5-glutamine methyltransferase family. PrmB subfamily.</text>
</comment>
<dbReference type="NCBIfam" id="TIGR00536">
    <property type="entry name" value="hemK_fam"/>
    <property type="match status" value="1"/>
</dbReference>
<feature type="domain" description="Methyltransferase small" evidence="5">
    <location>
        <begin position="129"/>
        <end position="214"/>
    </location>
</feature>
<comment type="catalytic activity">
    <reaction evidence="4">
        <text>L-glutaminyl-[ribosomal protein uL3] + S-adenosyl-L-methionine = N(5)-methyl-L-glutaminyl-[ribosomal protein uL3] + S-adenosyl-L-homocysteine + H(+)</text>
        <dbReference type="Rhea" id="RHEA:45020"/>
        <dbReference type="Rhea" id="RHEA-COMP:11063"/>
        <dbReference type="Rhea" id="RHEA-COMP:11064"/>
        <dbReference type="ChEBI" id="CHEBI:15378"/>
        <dbReference type="ChEBI" id="CHEBI:30011"/>
        <dbReference type="ChEBI" id="CHEBI:57856"/>
        <dbReference type="ChEBI" id="CHEBI:59789"/>
        <dbReference type="ChEBI" id="CHEBI:61891"/>
        <dbReference type="EC" id="2.1.1.298"/>
    </reaction>
</comment>
<dbReference type="EMBL" id="AP018052">
    <property type="protein sequence ID" value="BAZ93932.1"/>
    <property type="molecule type" value="Genomic_DNA"/>
</dbReference>
<reference evidence="6 7" key="1">
    <citation type="submission" date="2017-05" db="EMBL/GenBank/DDBJ databases">
        <title>Thiocyanate degradation by Thiohalobacter thiocyanaticus FOKN1.</title>
        <authorList>
            <person name="Oshiki M."/>
            <person name="Fukushima T."/>
            <person name="Kawano S."/>
            <person name="Nakagawa J."/>
        </authorList>
    </citation>
    <scope>NUCLEOTIDE SEQUENCE [LARGE SCALE GENOMIC DNA]</scope>
    <source>
        <strain evidence="6 7">FOKN1</strain>
    </source>
</reference>
<dbReference type="PIRSF" id="PIRSF037167">
    <property type="entry name" value="Mtase_YfcB_prd"/>
    <property type="match status" value="1"/>
</dbReference>
<keyword evidence="3 4" id="KW-0949">S-adenosyl-L-methionine</keyword>
<gene>
    <name evidence="4" type="primary">prmB</name>
    <name evidence="6" type="ORF">FOKN1_1537</name>
</gene>
<dbReference type="NCBIfam" id="TIGR03533">
    <property type="entry name" value="L3_gln_methyl"/>
    <property type="match status" value="1"/>
</dbReference>
<dbReference type="GO" id="GO:0005829">
    <property type="term" value="C:cytosol"/>
    <property type="evidence" value="ECO:0007669"/>
    <property type="project" value="TreeGrafter"/>
</dbReference>
<evidence type="ECO:0000259" key="5">
    <source>
        <dbReference type="Pfam" id="PF05175"/>
    </source>
</evidence>
<dbReference type="FunFam" id="3.40.50.150:FF:000042">
    <property type="entry name" value="50S ribosomal protein L3 glutamine methyltransferase"/>
    <property type="match status" value="1"/>
</dbReference>
<dbReference type="KEGG" id="ttc:FOKN1_1537"/>
<proteinExistence type="inferred from homology"/>
<protein>
    <recommendedName>
        <fullName evidence="4">Ribosomal protein uL3 glutamine methyltransferase</fullName>
        <shortName evidence="4">uL3 MTase</shortName>
        <ecNumber evidence="4">2.1.1.298</ecNumber>
    </recommendedName>
    <alternativeName>
        <fullName evidence="4">N5-glutamine methyltransferase PrmB</fullName>
    </alternativeName>
</protein>
<dbReference type="PROSITE" id="PS00092">
    <property type="entry name" value="N6_MTASE"/>
    <property type="match status" value="1"/>
</dbReference>
<dbReference type="PANTHER" id="PTHR47806:SF1">
    <property type="entry name" value="RIBOSOMAL PROTEIN UL3 GLUTAMINE METHYLTRANSFERASE"/>
    <property type="match status" value="1"/>
</dbReference>
<accession>A0A1Z4VR90</accession>
<comment type="function">
    <text evidence="4">Methylates ribosomal protein uL3 on a specific glutamine residue.</text>
</comment>
<dbReference type="InterPro" id="IPR029063">
    <property type="entry name" value="SAM-dependent_MTases_sf"/>
</dbReference>
<dbReference type="InterPro" id="IPR007848">
    <property type="entry name" value="Small_mtfrase_dom"/>
</dbReference>
<dbReference type="Pfam" id="PF05175">
    <property type="entry name" value="MTS"/>
    <property type="match status" value="1"/>
</dbReference>
<dbReference type="GO" id="GO:0036009">
    <property type="term" value="F:protein-glutamine N-methyltransferase activity"/>
    <property type="evidence" value="ECO:0007669"/>
    <property type="project" value="UniProtKB-UniRule"/>
</dbReference>
<dbReference type="OrthoDB" id="9800643at2"/>
<name>A0A1Z4VR90_9GAMM</name>
<evidence type="ECO:0000313" key="6">
    <source>
        <dbReference type="EMBL" id="BAZ93932.1"/>
    </source>
</evidence>
<keyword evidence="2 4" id="KW-0808">Transferase</keyword>
<dbReference type="SUPFAM" id="SSF53335">
    <property type="entry name" value="S-adenosyl-L-methionine-dependent methyltransferases"/>
    <property type="match status" value="1"/>
</dbReference>
<dbReference type="PANTHER" id="PTHR47806">
    <property type="entry name" value="50S RIBOSOMAL PROTEIN L3 GLUTAMINE METHYLTRANSFERASE"/>
    <property type="match status" value="1"/>
</dbReference>
<dbReference type="HAMAP" id="MF_02125">
    <property type="entry name" value="L3_methyltr_PrmB"/>
    <property type="match status" value="1"/>
</dbReference>
<dbReference type="InterPro" id="IPR002052">
    <property type="entry name" value="DNA_methylase_N6_adenine_CS"/>
</dbReference>
<organism evidence="6 7">
    <name type="scientific">Thiohalobacter thiocyanaticus</name>
    <dbReference type="NCBI Taxonomy" id="585455"/>
    <lineage>
        <taxon>Bacteria</taxon>
        <taxon>Pseudomonadati</taxon>
        <taxon>Pseudomonadota</taxon>
        <taxon>Gammaproteobacteria</taxon>
        <taxon>Thiohalobacterales</taxon>
        <taxon>Thiohalobacteraceae</taxon>
        <taxon>Thiohalobacter</taxon>
    </lineage>
</organism>
<evidence type="ECO:0000256" key="3">
    <source>
        <dbReference type="ARBA" id="ARBA00022691"/>
    </source>
</evidence>
<dbReference type="AlphaFoldDB" id="A0A1Z4VR90"/>
<sequence>MDNAESIITTLTRVRDYIRWAASRFEEHELCFGHGTDNALDEAAYLVLNALRLPPDLPPAYLDAVLAEDERHRVLELLRKRYLERIPVPYLVEQAWFAGLSFHVDERVLIPRSPIAELIETGFEPWIPAESVERVLDLCTGSGCIAIASAHYLEDARVDAADLSAEALEVARINVERHHLQDRVRVIQSDLFAALEGEVYDVIVSNPPYVDAEEMAGLPLEYRHEPALGLSGGETGLDLVLRILREARRHLTDQGILIVEVGNSEPALIEILPQVPFTWLEFERGGQGVFLLDAAQLQAHQADFDALVS</sequence>
<dbReference type="Gene3D" id="1.10.8.10">
    <property type="entry name" value="DNA helicase RuvA subunit, C-terminal domain"/>
    <property type="match status" value="1"/>
</dbReference>
<evidence type="ECO:0000256" key="2">
    <source>
        <dbReference type="ARBA" id="ARBA00022679"/>
    </source>
</evidence>
<dbReference type="GO" id="GO:0003676">
    <property type="term" value="F:nucleic acid binding"/>
    <property type="evidence" value="ECO:0007669"/>
    <property type="project" value="InterPro"/>
</dbReference>
<keyword evidence="7" id="KW-1185">Reference proteome</keyword>